<keyword evidence="1" id="KW-0812">Transmembrane</keyword>
<evidence type="ECO:0000313" key="4">
    <source>
        <dbReference type="Proteomes" id="UP000004947"/>
    </source>
</evidence>
<feature type="transmembrane region" description="Helical" evidence="1">
    <location>
        <begin position="187"/>
        <end position="205"/>
    </location>
</feature>
<dbReference type="Pfam" id="PF13231">
    <property type="entry name" value="PMT_2"/>
    <property type="match status" value="1"/>
</dbReference>
<evidence type="ECO:0000256" key="1">
    <source>
        <dbReference type="SAM" id="Phobius"/>
    </source>
</evidence>
<dbReference type="AlphaFoldDB" id="A6DL29"/>
<feature type="transmembrane region" description="Helical" evidence="1">
    <location>
        <begin position="165"/>
        <end position="181"/>
    </location>
</feature>
<sequence length="260" mass="29422">MTTYKICKAFTNLEPKHQIGLIVGFAFVLRLLVAWQTPYPSRDAYMYLSLAEFYHTDNLAQIADTHPWMPPLYPLVLSGLIKLSLSTENAALIVSMVGSLIILLSAYSITHTLTKKHHLALLALFFVAIHRDMIEGASAIEREALYYPLISLSLVFLIKTFQEQLKPLFISLSFFLGGIAYTCRQEALQLVLILPIILIILYFTDKKHSKKLTLISPALILIFFIPSLILSQFVNESAGSKWDPLNKQRTQLLLDNLRGK</sequence>
<feature type="domain" description="Glycosyltransferase RgtA/B/C/D-like" evidence="2">
    <location>
        <begin position="70"/>
        <end position="229"/>
    </location>
</feature>
<evidence type="ECO:0000259" key="2">
    <source>
        <dbReference type="Pfam" id="PF13231"/>
    </source>
</evidence>
<dbReference type="Proteomes" id="UP000004947">
    <property type="component" value="Unassembled WGS sequence"/>
</dbReference>
<keyword evidence="4" id="KW-1185">Reference proteome</keyword>
<organism evidence="3 4">
    <name type="scientific">Lentisphaera araneosa HTCC2155</name>
    <dbReference type="NCBI Taxonomy" id="313628"/>
    <lineage>
        <taxon>Bacteria</taxon>
        <taxon>Pseudomonadati</taxon>
        <taxon>Lentisphaerota</taxon>
        <taxon>Lentisphaeria</taxon>
        <taxon>Lentisphaerales</taxon>
        <taxon>Lentisphaeraceae</taxon>
        <taxon>Lentisphaera</taxon>
    </lineage>
</organism>
<comment type="caution">
    <text evidence="3">The sequence shown here is derived from an EMBL/GenBank/DDBJ whole genome shotgun (WGS) entry which is preliminary data.</text>
</comment>
<dbReference type="RefSeq" id="WP_007278591.1">
    <property type="nucleotide sequence ID" value="NZ_ABCK01000008.1"/>
</dbReference>
<keyword evidence="1" id="KW-1133">Transmembrane helix</keyword>
<gene>
    <name evidence="3" type="ORF">LNTAR_20533</name>
</gene>
<evidence type="ECO:0000313" key="3">
    <source>
        <dbReference type="EMBL" id="EDM27631.1"/>
    </source>
</evidence>
<accession>A6DL29</accession>
<keyword evidence="1" id="KW-0472">Membrane</keyword>
<protein>
    <recommendedName>
        <fullName evidence="2">Glycosyltransferase RgtA/B/C/D-like domain-containing protein</fullName>
    </recommendedName>
</protein>
<feature type="transmembrane region" description="Helical" evidence="1">
    <location>
        <begin position="212"/>
        <end position="234"/>
    </location>
</feature>
<dbReference type="InterPro" id="IPR038731">
    <property type="entry name" value="RgtA/B/C-like"/>
</dbReference>
<proteinExistence type="predicted"/>
<dbReference type="EMBL" id="ABCK01000008">
    <property type="protein sequence ID" value="EDM27631.1"/>
    <property type="molecule type" value="Genomic_DNA"/>
</dbReference>
<reference evidence="3 4" key="1">
    <citation type="journal article" date="2010" name="J. Bacteriol.">
        <title>Genome sequence of Lentisphaera araneosa HTCC2155T, the type species of the order Lentisphaerales in the phylum Lentisphaerae.</title>
        <authorList>
            <person name="Thrash J.C."/>
            <person name="Cho J.C."/>
            <person name="Vergin K.L."/>
            <person name="Morris R.M."/>
            <person name="Giovannoni S.J."/>
        </authorList>
    </citation>
    <scope>NUCLEOTIDE SEQUENCE [LARGE SCALE GENOMIC DNA]</scope>
    <source>
        <strain evidence="3 4">HTCC2155</strain>
    </source>
</reference>
<name>A6DL29_9BACT</name>
<feature type="transmembrane region" description="Helical" evidence="1">
    <location>
        <begin position="90"/>
        <end position="107"/>
    </location>
</feature>
<feature type="transmembrane region" description="Helical" evidence="1">
    <location>
        <begin position="21"/>
        <end position="39"/>
    </location>
</feature>